<evidence type="ECO:0000313" key="7">
    <source>
        <dbReference type="EMBL" id="PWE18178.1"/>
    </source>
</evidence>
<evidence type="ECO:0000256" key="5">
    <source>
        <dbReference type="SAM" id="Phobius"/>
    </source>
</evidence>
<dbReference type="RefSeq" id="WP_109251452.1">
    <property type="nucleotide sequence ID" value="NZ_QEXV01000001.1"/>
</dbReference>
<feature type="transmembrane region" description="Helical" evidence="5">
    <location>
        <begin position="12"/>
        <end position="33"/>
    </location>
</feature>
<comment type="subcellular location">
    <subcellularLocation>
        <location evidence="1">Membrane</location>
    </subcellularLocation>
</comment>
<keyword evidence="8" id="KW-1185">Reference proteome</keyword>
<evidence type="ECO:0000256" key="2">
    <source>
        <dbReference type="ARBA" id="ARBA00022692"/>
    </source>
</evidence>
<keyword evidence="3 5" id="KW-1133">Transmembrane helix</keyword>
<dbReference type="OrthoDB" id="7632524at2"/>
<accession>A0A2U2BVZ3</accession>
<evidence type="ECO:0000259" key="6">
    <source>
        <dbReference type="Pfam" id="PF13664"/>
    </source>
</evidence>
<dbReference type="GO" id="GO:0016020">
    <property type="term" value="C:membrane"/>
    <property type="evidence" value="ECO:0007669"/>
    <property type="project" value="UniProtKB-SubCell"/>
</dbReference>
<comment type="caution">
    <text evidence="7">The sequence shown here is derived from an EMBL/GenBank/DDBJ whole genome shotgun (WGS) entry which is preliminary data.</text>
</comment>
<keyword evidence="2 5" id="KW-0812">Transmembrane</keyword>
<protein>
    <recommendedName>
        <fullName evidence="6">TMEM205-like domain-containing protein</fullName>
    </recommendedName>
</protein>
<evidence type="ECO:0000313" key="8">
    <source>
        <dbReference type="Proteomes" id="UP000245168"/>
    </source>
</evidence>
<sequence length="142" mass="14970">MGEGFMADLPGVLALLFIGAGIGVMIFFGALVAPTAFRTLGEETAGPFIRTIFPIYHVIFIALGALATISAWLAGARIGAVLLALVTAGFVYGRFALSPAMDKARASKDKQRFAALHQRSMLINLAQLAGFIVALALIATRF</sequence>
<dbReference type="InterPro" id="IPR025423">
    <property type="entry name" value="TMEM205-like"/>
</dbReference>
<feature type="transmembrane region" description="Helical" evidence="5">
    <location>
        <begin position="80"/>
        <end position="100"/>
    </location>
</feature>
<name>A0A2U2BVZ3_9PROT</name>
<evidence type="ECO:0000256" key="4">
    <source>
        <dbReference type="ARBA" id="ARBA00023136"/>
    </source>
</evidence>
<dbReference type="Pfam" id="PF13664">
    <property type="entry name" value="DUF4149"/>
    <property type="match status" value="1"/>
</dbReference>
<organism evidence="7 8">
    <name type="scientific">Marinicauda salina</name>
    <dbReference type="NCBI Taxonomy" id="2135793"/>
    <lineage>
        <taxon>Bacteria</taxon>
        <taxon>Pseudomonadati</taxon>
        <taxon>Pseudomonadota</taxon>
        <taxon>Alphaproteobacteria</taxon>
        <taxon>Maricaulales</taxon>
        <taxon>Maricaulaceae</taxon>
        <taxon>Marinicauda</taxon>
    </lineage>
</organism>
<feature type="transmembrane region" description="Helical" evidence="5">
    <location>
        <begin position="121"/>
        <end position="139"/>
    </location>
</feature>
<gene>
    <name evidence="7" type="ORF">DDZ18_00770</name>
</gene>
<evidence type="ECO:0000256" key="1">
    <source>
        <dbReference type="ARBA" id="ARBA00004370"/>
    </source>
</evidence>
<feature type="transmembrane region" description="Helical" evidence="5">
    <location>
        <begin position="54"/>
        <end position="74"/>
    </location>
</feature>
<dbReference type="Proteomes" id="UP000245168">
    <property type="component" value="Unassembled WGS sequence"/>
</dbReference>
<feature type="domain" description="TMEM205-like" evidence="6">
    <location>
        <begin position="16"/>
        <end position="108"/>
    </location>
</feature>
<proteinExistence type="predicted"/>
<keyword evidence="4 5" id="KW-0472">Membrane</keyword>
<evidence type="ECO:0000256" key="3">
    <source>
        <dbReference type="ARBA" id="ARBA00022989"/>
    </source>
</evidence>
<reference evidence="8" key="1">
    <citation type="submission" date="2018-05" db="EMBL/GenBank/DDBJ databases">
        <authorList>
            <person name="Liu B.-T."/>
        </authorList>
    </citation>
    <scope>NUCLEOTIDE SEQUENCE [LARGE SCALE GENOMIC DNA]</scope>
    <source>
        <strain evidence="8">WD6-1</strain>
    </source>
</reference>
<dbReference type="AlphaFoldDB" id="A0A2U2BVZ3"/>
<dbReference type="EMBL" id="QEXV01000001">
    <property type="protein sequence ID" value="PWE18178.1"/>
    <property type="molecule type" value="Genomic_DNA"/>
</dbReference>